<evidence type="ECO:0000256" key="1">
    <source>
        <dbReference type="SAM" id="MobiDB-lite"/>
    </source>
</evidence>
<feature type="compositionally biased region" description="Basic and acidic residues" evidence="1">
    <location>
        <begin position="1"/>
        <end position="32"/>
    </location>
</feature>
<evidence type="ECO:0000313" key="2">
    <source>
        <dbReference type="EMBL" id="PXX58827.1"/>
    </source>
</evidence>
<keyword evidence="3" id="KW-1185">Reference proteome</keyword>
<name>A0A318JY25_9NOCA</name>
<feature type="region of interest" description="Disordered" evidence="1">
    <location>
        <begin position="1"/>
        <end position="34"/>
    </location>
</feature>
<dbReference type="AlphaFoldDB" id="A0A318JY25"/>
<proteinExistence type="predicted"/>
<comment type="caution">
    <text evidence="2">The sequence shown here is derived from an EMBL/GenBank/DDBJ whole genome shotgun (WGS) entry which is preliminary data.</text>
</comment>
<sequence length="169" mass="18431">MGMANGDREGRYRELFRPTDSDRTEGTGRHDYPPCASLGQQRSGLGWCFFVVDVIDVGLNQEVWVAAEGSGYGLREIGAAEVEGDWHLGRLAGADHTQGCLLNDFVAIDVEERRRGEWRQVYLLQAGDDIGQMGEPGPGVIVVGSDNNPWVMASGRIVKAYSTARSSSQ</sequence>
<reference evidence="2 3" key="1">
    <citation type="submission" date="2018-05" db="EMBL/GenBank/DDBJ databases">
        <title>Genomic Encyclopedia of Type Strains, Phase IV (KMG-IV): sequencing the most valuable type-strain genomes for metagenomic binning, comparative biology and taxonomic classification.</title>
        <authorList>
            <person name="Goeker M."/>
        </authorList>
    </citation>
    <scope>NUCLEOTIDE SEQUENCE [LARGE SCALE GENOMIC DNA]</scope>
    <source>
        <strain evidence="2 3">DSM 44704</strain>
    </source>
</reference>
<dbReference type="EMBL" id="QJKF01000013">
    <property type="protein sequence ID" value="PXX58827.1"/>
    <property type="molecule type" value="Genomic_DNA"/>
</dbReference>
<accession>A0A318JY25</accession>
<gene>
    <name evidence="2" type="ORF">DFR70_113162</name>
</gene>
<organism evidence="2 3">
    <name type="scientific">Nocardia tenerifensis</name>
    <dbReference type="NCBI Taxonomy" id="228006"/>
    <lineage>
        <taxon>Bacteria</taxon>
        <taxon>Bacillati</taxon>
        <taxon>Actinomycetota</taxon>
        <taxon>Actinomycetes</taxon>
        <taxon>Mycobacteriales</taxon>
        <taxon>Nocardiaceae</taxon>
        <taxon>Nocardia</taxon>
    </lineage>
</organism>
<evidence type="ECO:0000313" key="3">
    <source>
        <dbReference type="Proteomes" id="UP000247569"/>
    </source>
</evidence>
<dbReference type="Proteomes" id="UP000247569">
    <property type="component" value="Unassembled WGS sequence"/>
</dbReference>
<protein>
    <submittedName>
        <fullName evidence="2">Uncharacterized protein</fullName>
    </submittedName>
</protein>